<evidence type="ECO:0000256" key="1">
    <source>
        <dbReference type="ARBA" id="ARBA00023118"/>
    </source>
</evidence>
<evidence type="ECO:0000259" key="2">
    <source>
        <dbReference type="Pfam" id="PF03787"/>
    </source>
</evidence>
<evidence type="ECO:0000313" key="3">
    <source>
        <dbReference type="EMBL" id="VXD17596.1"/>
    </source>
</evidence>
<name>A0A7Z9BMF4_9CYAN</name>
<dbReference type="GO" id="GO:0051607">
    <property type="term" value="P:defense response to virus"/>
    <property type="evidence" value="ECO:0007669"/>
    <property type="project" value="UniProtKB-KW"/>
</dbReference>
<dbReference type="RefSeq" id="WP_083621166.1">
    <property type="nucleotide sequence ID" value="NZ_LR734869.1"/>
</dbReference>
<sequence length="411" mass="46347">MNRIELEIKALSPLAIGRNKPGVSVSEAGDYIPGSVIRGAIASQLLQTNQPETGDDFHSLFLDQNQAIFQNAYPAFVYDKETKTKEIAENVYVLPSTVLSSKTNPGFAPKGNGVFDTLIDRFCAEQHGFPYDPSCPTEKGDRVDGFSGFYTIIKQKYHKVSANKRLLTRVGINRRRATSEESILYSIQVLNESQLIGNKPAIYQGAILVPDHQLAELLVAFIRSHQEVFRFGGSVSRGLGKVKIQPKLSQKSQNLVKSRIDDFNKELQKRWQKWNIFSQPEKPYPKDRKYFTLDLQSDAILTENWQRTTVISEAMLRELTGLDSSLKLEAAYSSYDHRSGWNSAWGLMKDIELVTNKGGVYLFSISQDQEKEWTDALIQLESQGVGERTSEGFGQVQICNPFHLVLREEAK</sequence>
<proteinExistence type="predicted"/>
<dbReference type="OrthoDB" id="482771at2"/>
<dbReference type="AlphaFoldDB" id="A0A7Z9BMF4"/>
<dbReference type="Proteomes" id="UP000184550">
    <property type="component" value="Unassembled WGS sequence"/>
</dbReference>
<dbReference type="Pfam" id="PF03787">
    <property type="entry name" value="RAMPs"/>
    <property type="match status" value="1"/>
</dbReference>
<dbReference type="Gene3D" id="2.60.40.4350">
    <property type="match status" value="1"/>
</dbReference>
<keyword evidence="1" id="KW-0051">Antiviral defense</keyword>
<dbReference type="EMBL" id="CZCU02000136">
    <property type="protein sequence ID" value="VXD17596.1"/>
    <property type="molecule type" value="Genomic_DNA"/>
</dbReference>
<organism evidence="3 4">
    <name type="scientific">Planktothrix serta PCC 8927</name>
    <dbReference type="NCBI Taxonomy" id="671068"/>
    <lineage>
        <taxon>Bacteria</taxon>
        <taxon>Bacillati</taxon>
        <taxon>Cyanobacteriota</taxon>
        <taxon>Cyanophyceae</taxon>
        <taxon>Oscillatoriophycideae</taxon>
        <taxon>Oscillatoriales</taxon>
        <taxon>Microcoleaceae</taxon>
        <taxon>Planktothrix</taxon>
    </lineage>
</organism>
<feature type="domain" description="CRISPR type III-associated protein" evidence="2">
    <location>
        <begin position="7"/>
        <end position="243"/>
    </location>
</feature>
<dbReference type="InterPro" id="IPR013490">
    <property type="entry name" value="CRISPR-assoc_RAMP_Csx10"/>
</dbReference>
<keyword evidence="4" id="KW-1185">Reference proteome</keyword>
<protein>
    <recommendedName>
        <fullName evidence="2">CRISPR type III-associated protein domain-containing protein</fullName>
    </recommendedName>
</protein>
<dbReference type="InterPro" id="IPR005537">
    <property type="entry name" value="RAMP_III_fam"/>
</dbReference>
<comment type="caution">
    <text evidence="3">The sequence shown here is derived from an EMBL/GenBank/DDBJ whole genome shotgun (WGS) entry which is preliminary data.</text>
</comment>
<reference evidence="3" key="1">
    <citation type="submission" date="2019-10" db="EMBL/GenBank/DDBJ databases">
        <authorList>
            <consortium name="Genoscope - CEA"/>
            <person name="William W."/>
        </authorList>
    </citation>
    <scope>NUCLEOTIDE SEQUENCE [LARGE SCALE GENOMIC DNA]</scope>
    <source>
        <strain evidence="3">BBR_PRJEB10992</strain>
    </source>
</reference>
<dbReference type="NCBIfam" id="TIGR02674">
    <property type="entry name" value="cas_cyan_RAMP_2"/>
    <property type="match status" value="1"/>
</dbReference>
<accession>A0A7Z9BMF4</accession>
<gene>
    <name evidence="3" type="ORF">PL8927_600024</name>
</gene>
<evidence type="ECO:0000313" key="4">
    <source>
        <dbReference type="Proteomes" id="UP000184550"/>
    </source>
</evidence>